<keyword evidence="3" id="KW-0731">Sigma factor</keyword>
<dbReference type="InterPro" id="IPR014284">
    <property type="entry name" value="RNA_pol_sigma-70_dom"/>
</dbReference>
<dbReference type="InterPro" id="IPR039425">
    <property type="entry name" value="RNA_pol_sigma-70-like"/>
</dbReference>
<dbReference type="Proteomes" id="UP001447008">
    <property type="component" value="Unassembled WGS sequence"/>
</dbReference>
<dbReference type="PANTHER" id="PTHR43133">
    <property type="entry name" value="RNA POLYMERASE ECF-TYPE SIGMA FACTO"/>
    <property type="match status" value="1"/>
</dbReference>
<dbReference type="NCBIfam" id="TIGR02937">
    <property type="entry name" value="sigma70-ECF"/>
    <property type="match status" value="1"/>
</dbReference>
<gene>
    <name evidence="8" type="ORF">WCN91_04400</name>
</gene>
<keyword evidence="5" id="KW-0804">Transcription</keyword>
<dbReference type="Pfam" id="PF08281">
    <property type="entry name" value="Sigma70_r4_2"/>
    <property type="match status" value="1"/>
</dbReference>
<evidence type="ECO:0000256" key="4">
    <source>
        <dbReference type="ARBA" id="ARBA00023125"/>
    </source>
</evidence>
<accession>A0ABU9MTP9</accession>
<dbReference type="SUPFAM" id="SSF88946">
    <property type="entry name" value="Sigma2 domain of RNA polymerase sigma factors"/>
    <property type="match status" value="1"/>
</dbReference>
<dbReference type="InterPro" id="IPR036388">
    <property type="entry name" value="WH-like_DNA-bd_sf"/>
</dbReference>
<evidence type="ECO:0000256" key="3">
    <source>
        <dbReference type="ARBA" id="ARBA00023082"/>
    </source>
</evidence>
<dbReference type="RefSeq" id="WP_105254735.1">
    <property type="nucleotide sequence ID" value="NZ_JBCGCU010000003.1"/>
</dbReference>
<dbReference type="Gene3D" id="1.10.1740.10">
    <property type="match status" value="1"/>
</dbReference>
<dbReference type="EMBL" id="JBCGCU010000003">
    <property type="protein sequence ID" value="MEM0514682.1"/>
    <property type="molecule type" value="Genomic_DNA"/>
</dbReference>
<proteinExistence type="inferred from homology"/>
<dbReference type="InterPro" id="IPR013325">
    <property type="entry name" value="RNA_pol_sigma_r2"/>
</dbReference>
<keyword evidence="9" id="KW-1185">Reference proteome</keyword>
<dbReference type="InterPro" id="IPR013249">
    <property type="entry name" value="RNA_pol_sigma70_r4_t2"/>
</dbReference>
<feature type="domain" description="RNA polymerase sigma factor 70 region 4 type 2" evidence="7">
    <location>
        <begin position="146"/>
        <end position="197"/>
    </location>
</feature>
<evidence type="ECO:0000256" key="1">
    <source>
        <dbReference type="ARBA" id="ARBA00010641"/>
    </source>
</evidence>
<organism evidence="8 9">
    <name type="scientific">Pseudoalteromonas qingdaonensis</name>
    <dbReference type="NCBI Taxonomy" id="3131913"/>
    <lineage>
        <taxon>Bacteria</taxon>
        <taxon>Pseudomonadati</taxon>
        <taxon>Pseudomonadota</taxon>
        <taxon>Gammaproteobacteria</taxon>
        <taxon>Alteromonadales</taxon>
        <taxon>Pseudoalteromonadaceae</taxon>
        <taxon>Pseudoalteromonas</taxon>
    </lineage>
</organism>
<evidence type="ECO:0000256" key="2">
    <source>
        <dbReference type="ARBA" id="ARBA00023015"/>
    </source>
</evidence>
<reference evidence="8 9" key="1">
    <citation type="submission" date="2024-03" db="EMBL/GenBank/DDBJ databases">
        <title>Pseudoalteromonas qingdaonensis sp. nov., isolated from the intestines of marine benthic organisms.</title>
        <authorList>
            <person name="Lin X."/>
            <person name="Fang S."/>
            <person name="Hu X."/>
        </authorList>
    </citation>
    <scope>NUCLEOTIDE SEQUENCE [LARGE SCALE GENOMIC DNA]</scope>
    <source>
        <strain evidence="8 9">YIC-827</strain>
    </source>
</reference>
<dbReference type="PANTHER" id="PTHR43133:SF8">
    <property type="entry name" value="RNA POLYMERASE SIGMA FACTOR HI_1459-RELATED"/>
    <property type="match status" value="1"/>
</dbReference>
<evidence type="ECO:0000259" key="6">
    <source>
        <dbReference type="Pfam" id="PF04542"/>
    </source>
</evidence>
<dbReference type="InterPro" id="IPR007627">
    <property type="entry name" value="RNA_pol_sigma70_r2"/>
</dbReference>
<keyword evidence="4" id="KW-0238">DNA-binding</keyword>
<protein>
    <submittedName>
        <fullName evidence="8">RNA polymerase sigma factor</fullName>
    </submittedName>
</protein>
<dbReference type="Gene3D" id="1.10.10.10">
    <property type="entry name" value="Winged helix-like DNA-binding domain superfamily/Winged helix DNA-binding domain"/>
    <property type="match status" value="1"/>
</dbReference>
<comment type="similarity">
    <text evidence="1">Belongs to the sigma-70 factor family. ECF subfamily.</text>
</comment>
<evidence type="ECO:0000256" key="5">
    <source>
        <dbReference type="ARBA" id="ARBA00023163"/>
    </source>
</evidence>
<sequence length="206" mass="23351">MLKAVATRIFAPLSPNYSHYSDEQLAQLAADSAKARDVLVLRLSDDVLYFLQAQLVSLSEDSHTRRQLALDLLHEVWLRWLAQPQRFSVQQQGSFKAWLFSLARNQVIDYARRQKRHLPVEECLQEPNLHLDAQHIEGLIMAATEQQLTAAIADLPHLQREALTLQLEGFSLQEIAQITASAQESVKTRLRYARAKIAATMVKGAQ</sequence>
<evidence type="ECO:0000313" key="8">
    <source>
        <dbReference type="EMBL" id="MEM0514682.1"/>
    </source>
</evidence>
<dbReference type="Pfam" id="PF04542">
    <property type="entry name" value="Sigma70_r2"/>
    <property type="match status" value="1"/>
</dbReference>
<evidence type="ECO:0000313" key="9">
    <source>
        <dbReference type="Proteomes" id="UP001447008"/>
    </source>
</evidence>
<dbReference type="SUPFAM" id="SSF88659">
    <property type="entry name" value="Sigma3 and sigma4 domains of RNA polymerase sigma factors"/>
    <property type="match status" value="1"/>
</dbReference>
<evidence type="ECO:0000259" key="7">
    <source>
        <dbReference type="Pfam" id="PF08281"/>
    </source>
</evidence>
<feature type="domain" description="RNA polymerase sigma-70 region 2" evidence="6">
    <location>
        <begin position="65"/>
        <end position="116"/>
    </location>
</feature>
<comment type="caution">
    <text evidence="8">The sequence shown here is derived from an EMBL/GenBank/DDBJ whole genome shotgun (WGS) entry which is preliminary data.</text>
</comment>
<dbReference type="InterPro" id="IPR013324">
    <property type="entry name" value="RNA_pol_sigma_r3/r4-like"/>
</dbReference>
<keyword evidence="2" id="KW-0805">Transcription regulation</keyword>
<name>A0ABU9MTP9_9GAMM</name>